<keyword evidence="1" id="KW-0812">Transmembrane</keyword>
<gene>
    <name evidence="2" type="ORF">DMP05_08515</name>
</gene>
<evidence type="ECO:0000313" key="3">
    <source>
        <dbReference type="Proteomes" id="UP000271472"/>
    </source>
</evidence>
<keyword evidence="1" id="KW-1133">Transmembrane helix</keyword>
<comment type="caution">
    <text evidence="2">The sequence shown here is derived from an EMBL/GenBank/DDBJ whole genome shotgun (WGS) entry which is preliminary data.</text>
</comment>
<evidence type="ECO:0000313" key="2">
    <source>
        <dbReference type="EMBL" id="RNM33400.1"/>
    </source>
</evidence>
<evidence type="ECO:0000256" key="1">
    <source>
        <dbReference type="SAM" id="Phobius"/>
    </source>
</evidence>
<sequence length="108" mass="12474">MRFGLRGPYVAVVVVFASTMLAECAYFLDAHYCGVRAFLTACQQFVGELQVFKIHKEMPRNLTKMITIAEVRPNGTRAVVDDGSVLFHRKRWGRFWWTQSNLGRLHPR</sequence>
<dbReference type="EMBL" id="QIBZ01000017">
    <property type="protein sequence ID" value="RNM33400.1"/>
    <property type="molecule type" value="Genomic_DNA"/>
</dbReference>
<name>A0A3N0IA55_9ACTN</name>
<keyword evidence="3" id="KW-1185">Reference proteome</keyword>
<dbReference type="Proteomes" id="UP000271472">
    <property type="component" value="Unassembled WGS sequence"/>
</dbReference>
<proteinExistence type="predicted"/>
<protein>
    <submittedName>
        <fullName evidence="2">Uncharacterized protein</fullName>
    </submittedName>
</protein>
<feature type="transmembrane region" description="Helical" evidence="1">
    <location>
        <begin position="7"/>
        <end position="28"/>
    </location>
</feature>
<organism evidence="2 3">
    <name type="scientific">Slackia isoflavoniconvertens</name>
    <dbReference type="NCBI Taxonomy" id="572010"/>
    <lineage>
        <taxon>Bacteria</taxon>
        <taxon>Bacillati</taxon>
        <taxon>Actinomycetota</taxon>
        <taxon>Coriobacteriia</taxon>
        <taxon>Eggerthellales</taxon>
        <taxon>Eggerthellaceae</taxon>
        <taxon>Slackia</taxon>
    </lineage>
</organism>
<accession>A0A3N0IA55</accession>
<reference evidence="3" key="1">
    <citation type="submission" date="2018-05" db="EMBL/GenBank/DDBJ databases">
        <title>Genome Sequencing of selected type strains of the family Eggerthellaceae.</title>
        <authorList>
            <person name="Danylec N."/>
            <person name="Stoll D.A."/>
            <person name="Doetsch A."/>
            <person name="Huch M."/>
        </authorList>
    </citation>
    <scope>NUCLEOTIDE SEQUENCE [LARGE SCALE GENOMIC DNA]</scope>
    <source>
        <strain evidence="3">DSM 22006</strain>
    </source>
</reference>
<keyword evidence="1" id="KW-0472">Membrane</keyword>
<dbReference type="AlphaFoldDB" id="A0A3N0IA55"/>